<keyword evidence="2" id="KW-0805">Transcription regulation</keyword>
<evidence type="ECO:0000256" key="3">
    <source>
        <dbReference type="ARBA" id="ARBA00023125"/>
    </source>
</evidence>
<gene>
    <name evidence="6" type="ORF">GCM10010910_23940</name>
</gene>
<dbReference type="RefSeq" id="WP_188702232.1">
    <property type="nucleotide sequence ID" value="NZ_BMMQ01000008.1"/>
</dbReference>
<accession>A0ABQ2N7E7</accession>
<feature type="domain" description="HTH lysR-type" evidence="5">
    <location>
        <begin position="1"/>
        <end position="58"/>
    </location>
</feature>
<keyword evidence="7" id="KW-1185">Reference proteome</keyword>
<dbReference type="Gene3D" id="3.40.190.290">
    <property type="match status" value="1"/>
</dbReference>
<dbReference type="EMBL" id="BMMQ01000008">
    <property type="protein sequence ID" value="GGO65855.1"/>
    <property type="molecule type" value="Genomic_DNA"/>
</dbReference>
<keyword evidence="4" id="KW-0804">Transcription</keyword>
<name>A0ABQ2N7E7_9MICO</name>
<organism evidence="6 7">
    <name type="scientific">Microbacterium nanhaiense</name>
    <dbReference type="NCBI Taxonomy" id="1301026"/>
    <lineage>
        <taxon>Bacteria</taxon>
        <taxon>Bacillati</taxon>
        <taxon>Actinomycetota</taxon>
        <taxon>Actinomycetes</taxon>
        <taxon>Micrococcales</taxon>
        <taxon>Microbacteriaceae</taxon>
        <taxon>Microbacterium</taxon>
    </lineage>
</organism>
<reference evidence="7" key="1">
    <citation type="journal article" date="2019" name="Int. J. Syst. Evol. Microbiol.">
        <title>The Global Catalogue of Microorganisms (GCM) 10K type strain sequencing project: providing services to taxonomists for standard genome sequencing and annotation.</title>
        <authorList>
            <consortium name="The Broad Institute Genomics Platform"/>
            <consortium name="The Broad Institute Genome Sequencing Center for Infectious Disease"/>
            <person name="Wu L."/>
            <person name="Ma J."/>
        </authorList>
    </citation>
    <scope>NUCLEOTIDE SEQUENCE [LARGE SCALE GENOMIC DNA]</scope>
    <source>
        <strain evidence="7">CGMCC 4.7181</strain>
    </source>
</reference>
<dbReference type="InterPro" id="IPR000847">
    <property type="entry name" value="LysR_HTH_N"/>
</dbReference>
<comment type="similarity">
    <text evidence="1">Belongs to the LysR transcriptional regulatory family.</text>
</comment>
<comment type="caution">
    <text evidence="6">The sequence shown here is derived from an EMBL/GenBank/DDBJ whole genome shotgun (WGS) entry which is preliminary data.</text>
</comment>
<dbReference type="Pfam" id="PF00126">
    <property type="entry name" value="HTH_1"/>
    <property type="match status" value="1"/>
</dbReference>
<dbReference type="Gene3D" id="1.10.10.10">
    <property type="entry name" value="Winged helix-like DNA-binding domain superfamily/Winged helix DNA-binding domain"/>
    <property type="match status" value="1"/>
</dbReference>
<dbReference type="PANTHER" id="PTHR30126">
    <property type="entry name" value="HTH-TYPE TRANSCRIPTIONAL REGULATOR"/>
    <property type="match status" value="1"/>
</dbReference>
<dbReference type="SUPFAM" id="SSF53850">
    <property type="entry name" value="Periplasmic binding protein-like II"/>
    <property type="match status" value="1"/>
</dbReference>
<dbReference type="Proteomes" id="UP000638043">
    <property type="component" value="Unassembled WGS sequence"/>
</dbReference>
<dbReference type="CDD" id="cd05466">
    <property type="entry name" value="PBP2_LTTR_substrate"/>
    <property type="match status" value="1"/>
</dbReference>
<dbReference type="InterPro" id="IPR036390">
    <property type="entry name" value="WH_DNA-bd_sf"/>
</dbReference>
<dbReference type="PRINTS" id="PR00039">
    <property type="entry name" value="HTHLYSR"/>
</dbReference>
<evidence type="ECO:0000313" key="6">
    <source>
        <dbReference type="EMBL" id="GGO65855.1"/>
    </source>
</evidence>
<sequence>MDARQLEYFLAVVDEGSVRAAATRLFVAQPSVSQSIKTLERDLEAELFHRSGRRLVLTPAGEALITPARQVLHWLDLSRAHVDAVNGLRQGVLVLATMPSQAVAPLAPIITKFVSRYPLIQISLKAASTVTEALSVVRAGGAELAIVGSLVSLELEDLVAHPLGRQRFIVASPPTEVLAEGPAVSIEQLEGQRLIAGQKGTGMRRVADNVIAANESTSISVETEHREAILPLVLAGAGVAILSEAWRDLCKEAGLHVYELMTNEELEVFLVHRRAALAPAAQAFLMQALPGHLSDGRE</sequence>
<protein>
    <submittedName>
        <fullName evidence="6">LysR family transcriptional regulator</fullName>
    </submittedName>
</protein>
<dbReference type="PANTHER" id="PTHR30126:SF40">
    <property type="entry name" value="HTH-TYPE TRANSCRIPTIONAL REGULATOR GLTR"/>
    <property type="match status" value="1"/>
</dbReference>
<evidence type="ECO:0000256" key="2">
    <source>
        <dbReference type="ARBA" id="ARBA00023015"/>
    </source>
</evidence>
<keyword evidence="3" id="KW-0238">DNA-binding</keyword>
<dbReference type="InterPro" id="IPR005119">
    <property type="entry name" value="LysR_subst-bd"/>
</dbReference>
<evidence type="ECO:0000256" key="1">
    <source>
        <dbReference type="ARBA" id="ARBA00009437"/>
    </source>
</evidence>
<dbReference type="InterPro" id="IPR036388">
    <property type="entry name" value="WH-like_DNA-bd_sf"/>
</dbReference>
<dbReference type="Pfam" id="PF03466">
    <property type="entry name" value="LysR_substrate"/>
    <property type="match status" value="1"/>
</dbReference>
<proteinExistence type="inferred from homology"/>
<evidence type="ECO:0000256" key="4">
    <source>
        <dbReference type="ARBA" id="ARBA00023163"/>
    </source>
</evidence>
<evidence type="ECO:0000259" key="5">
    <source>
        <dbReference type="PROSITE" id="PS50931"/>
    </source>
</evidence>
<dbReference type="SUPFAM" id="SSF46785">
    <property type="entry name" value="Winged helix' DNA-binding domain"/>
    <property type="match status" value="1"/>
</dbReference>
<evidence type="ECO:0000313" key="7">
    <source>
        <dbReference type="Proteomes" id="UP000638043"/>
    </source>
</evidence>
<dbReference type="PROSITE" id="PS50931">
    <property type="entry name" value="HTH_LYSR"/>
    <property type="match status" value="1"/>
</dbReference>